<protein>
    <submittedName>
        <fullName evidence="1">Uncharacterized protein</fullName>
    </submittedName>
</protein>
<comment type="caution">
    <text evidence="1">The sequence shown here is derived from an EMBL/GenBank/DDBJ whole genome shotgun (WGS) entry which is preliminary data.</text>
</comment>
<keyword evidence="2" id="KW-1185">Reference proteome</keyword>
<dbReference type="Proteomes" id="UP000467841">
    <property type="component" value="Unassembled WGS sequence"/>
</dbReference>
<proteinExistence type="predicted"/>
<dbReference type="EMBL" id="CACVBM020001196">
    <property type="protein sequence ID" value="CAA7038594.1"/>
    <property type="molecule type" value="Genomic_DNA"/>
</dbReference>
<dbReference type="AlphaFoldDB" id="A0A6D2JR70"/>
<evidence type="ECO:0000313" key="2">
    <source>
        <dbReference type="Proteomes" id="UP000467841"/>
    </source>
</evidence>
<name>A0A6D2JR70_9BRAS</name>
<organism evidence="1 2">
    <name type="scientific">Microthlaspi erraticum</name>
    <dbReference type="NCBI Taxonomy" id="1685480"/>
    <lineage>
        <taxon>Eukaryota</taxon>
        <taxon>Viridiplantae</taxon>
        <taxon>Streptophyta</taxon>
        <taxon>Embryophyta</taxon>
        <taxon>Tracheophyta</taxon>
        <taxon>Spermatophyta</taxon>
        <taxon>Magnoliopsida</taxon>
        <taxon>eudicotyledons</taxon>
        <taxon>Gunneridae</taxon>
        <taxon>Pentapetalae</taxon>
        <taxon>rosids</taxon>
        <taxon>malvids</taxon>
        <taxon>Brassicales</taxon>
        <taxon>Brassicaceae</taxon>
        <taxon>Coluteocarpeae</taxon>
        <taxon>Microthlaspi</taxon>
    </lineage>
</organism>
<accession>A0A6D2JR70</accession>
<sequence length="97" mass="10684">MPRNLLGSVFAKSYRRSSGCRNFSSTPESNGAGESVAVRILRPVGGLALGSTIAYLAYGGTSSRNDERLKEAMRDYEEMWSRSEKEWSDLVSSVQKS</sequence>
<gene>
    <name evidence="1" type="ORF">MERR_LOCUS25829</name>
</gene>
<evidence type="ECO:0000313" key="1">
    <source>
        <dbReference type="EMBL" id="CAA7038594.1"/>
    </source>
</evidence>
<reference evidence="1" key="1">
    <citation type="submission" date="2020-01" db="EMBL/GenBank/DDBJ databases">
        <authorList>
            <person name="Mishra B."/>
        </authorList>
    </citation>
    <scope>NUCLEOTIDE SEQUENCE [LARGE SCALE GENOMIC DNA]</scope>
</reference>